<organism evidence="5 6">
    <name type="scientific">Mycena metata</name>
    <dbReference type="NCBI Taxonomy" id="1033252"/>
    <lineage>
        <taxon>Eukaryota</taxon>
        <taxon>Fungi</taxon>
        <taxon>Dikarya</taxon>
        <taxon>Basidiomycota</taxon>
        <taxon>Agaricomycotina</taxon>
        <taxon>Agaricomycetes</taxon>
        <taxon>Agaricomycetidae</taxon>
        <taxon>Agaricales</taxon>
        <taxon>Marasmiineae</taxon>
        <taxon>Mycenaceae</taxon>
        <taxon>Mycena</taxon>
    </lineage>
</organism>
<accession>A0AAD7NDQ4</accession>
<dbReference type="InterPro" id="IPR029063">
    <property type="entry name" value="SAM-dependent_MTases_sf"/>
</dbReference>
<evidence type="ECO:0000256" key="3">
    <source>
        <dbReference type="ARBA" id="ARBA00022691"/>
    </source>
</evidence>
<dbReference type="SUPFAM" id="SSF53335">
    <property type="entry name" value="S-adenosyl-L-methionine-dependent methyltransferases"/>
    <property type="match status" value="1"/>
</dbReference>
<evidence type="ECO:0000313" key="5">
    <source>
        <dbReference type="EMBL" id="KAJ7756321.1"/>
    </source>
</evidence>
<name>A0AAD7NDQ4_9AGAR</name>
<keyword evidence="6" id="KW-1185">Reference proteome</keyword>
<reference evidence="5" key="1">
    <citation type="submission" date="2023-03" db="EMBL/GenBank/DDBJ databases">
        <title>Massive genome expansion in bonnet fungi (Mycena s.s.) driven by repeated elements and novel gene families across ecological guilds.</title>
        <authorList>
            <consortium name="Lawrence Berkeley National Laboratory"/>
            <person name="Harder C.B."/>
            <person name="Miyauchi S."/>
            <person name="Viragh M."/>
            <person name="Kuo A."/>
            <person name="Thoen E."/>
            <person name="Andreopoulos B."/>
            <person name="Lu D."/>
            <person name="Skrede I."/>
            <person name="Drula E."/>
            <person name="Henrissat B."/>
            <person name="Morin E."/>
            <person name="Kohler A."/>
            <person name="Barry K."/>
            <person name="LaButti K."/>
            <person name="Morin E."/>
            <person name="Salamov A."/>
            <person name="Lipzen A."/>
            <person name="Mereny Z."/>
            <person name="Hegedus B."/>
            <person name="Baldrian P."/>
            <person name="Stursova M."/>
            <person name="Weitz H."/>
            <person name="Taylor A."/>
            <person name="Grigoriev I.V."/>
            <person name="Nagy L.G."/>
            <person name="Martin F."/>
            <person name="Kauserud H."/>
        </authorList>
    </citation>
    <scope>NUCLEOTIDE SEQUENCE</scope>
    <source>
        <strain evidence="5">CBHHK182m</strain>
    </source>
</reference>
<evidence type="ECO:0000313" key="6">
    <source>
        <dbReference type="Proteomes" id="UP001215598"/>
    </source>
</evidence>
<dbReference type="EMBL" id="JARKIB010000047">
    <property type="protein sequence ID" value="KAJ7756321.1"/>
    <property type="molecule type" value="Genomic_DNA"/>
</dbReference>
<dbReference type="InterPro" id="IPR016461">
    <property type="entry name" value="COMT-like"/>
</dbReference>
<evidence type="ECO:0000259" key="4">
    <source>
        <dbReference type="Pfam" id="PF00891"/>
    </source>
</evidence>
<evidence type="ECO:0000256" key="2">
    <source>
        <dbReference type="ARBA" id="ARBA00022679"/>
    </source>
</evidence>
<dbReference type="Pfam" id="PF00891">
    <property type="entry name" value="Methyltransf_2"/>
    <property type="match status" value="1"/>
</dbReference>
<comment type="caution">
    <text evidence="5">The sequence shown here is derived from an EMBL/GenBank/DDBJ whole genome shotgun (WGS) entry which is preliminary data.</text>
</comment>
<dbReference type="AlphaFoldDB" id="A0AAD7NDQ4"/>
<keyword evidence="1" id="KW-0489">Methyltransferase</keyword>
<dbReference type="InterPro" id="IPR036390">
    <property type="entry name" value="WH_DNA-bd_sf"/>
</dbReference>
<dbReference type="InterPro" id="IPR036388">
    <property type="entry name" value="WH-like_DNA-bd_sf"/>
</dbReference>
<dbReference type="Proteomes" id="UP001215598">
    <property type="component" value="Unassembled WGS sequence"/>
</dbReference>
<proteinExistence type="predicted"/>
<dbReference type="GO" id="GO:0008171">
    <property type="term" value="F:O-methyltransferase activity"/>
    <property type="evidence" value="ECO:0007669"/>
    <property type="project" value="InterPro"/>
</dbReference>
<gene>
    <name evidence="5" type="ORF">B0H16DRAFT_697857</name>
</gene>
<feature type="domain" description="O-methyltransferase C-terminal" evidence="4">
    <location>
        <begin position="211"/>
        <end position="383"/>
    </location>
</feature>
<dbReference type="PANTHER" id="PTHR43712:SF2">
    <property type="entry name" value="O-METHYLTRANSFERASE CICE"/>
    <property type="match status" value="1"/>
</dbReference>
<dbReference type="PROSITE" id="PS51683">
    <property type="entry name" value="SAM_OMT_II"/>
    <property type="match status" value="1"/>
</dbReference>
<keyword evidence="3" id="KW-0949">S-adenosyl-L-methionine</keyword>
<dbReference type="Gene3D" id="3.40.50.150">
    <property type="entry name" value="Vaccinia Virus protein VP39"/>
    <property type="match status" value="1"/>
</dbReference>
<keyword evidence="2" id="KW-0808">Transferase</keyword>
<dbReference type="SUPFAM" id="SSF46785">
    <property type="entry name" value="Winged helix' DNA-binding domain"/>
    <property type="match status" value="1"/>
</dbReference>
<sequence length="467" mass="51061">MASTLIQLSDLISSSVATIDGRCKALSRTYPDLNNPDNNPEDESVVNDSEIVEAISIALAATSQLIANIRMPTRSILDTSLAHLLSAALGVVTASATAEIIREAGPQGCHVEDIACRNGMDPMKIARVLRPLATQHIFREVSPDVFAHNRISTLIDTGKSSQEVLAAPEDKFHGAAGYAALIGLNTDETFKAAAYIEDVVVVAHKEQEADEFNTPLNRAFGTHVDLFSWYERPENRIRFRRFGMAMDASRRVSPQGWLMRGFKWSLLADGALIVDVGGGIGSVSLDIANANPHLRFLIQDKAAVTEEGKEHWDTKLPGAFAAGRVAFQVHDFFGPQPVKDASVFLLRGICHNWTDSYALTILKHLREAAQSTTKLVVIERIVPFVCGEDTKYEHIPGAVPSTTSPEPLLVNRGVMGPYLADLQIMALCSGCERTLPHYVKLFSEAGWEIEEVFRVVNSLDHIVAKPV</sequence>
<protein>
    <submittedName>
        <fullName evidence="5">O-methyltransferase</fullName>
    </submittedName>
</protein>
<evidence type="ECO:0000256" key="1">
    <source>
        <dbReference type="ARBA" id="ARBA00022603"/>
    </source>
</evidence>
<dbReference type="GO" id="GO:0032259">
    <property type="term" value="P:methylation"/>
    <property type="evidence" value="ECO:0007669"/>
    <property type="project" value="UniProtKB-KW"/>
</dbReference>
<dbReference type="Gene3D" id="1.10.10.10">
    <property type="entry name" value="Winged helix-like DNA-binding domain superfamily/Winged helix DNA-binding domain"/>
    <property type="match status" value="1"/>
</dbReference>
<dbReference type="PANTHER" id="PTHR43712">
    <property type="entry name" value="PUTATIVE (AFU_ORTHOLOGUE AFUA_4G14580)-RELATED"/>
    <property type="match status" value="1"/>
</dbReference>
<dbReference type="InterPro" id="IPR001077">
    <property type="entry name" value="COMT_C"/>
</dbReference>